<evidence type="ECO:0000313" key="1">
    <source>
        <dbReference type="EMBL" id="GAE87632.1"/>
    </source>
</evidence>
<dbReference type="Gene3D" id="3.40.50.1000">
    <property type="entry name" value="HAD superfamily/HAD-like"/>
    <property type="match status" value="1"/>
</dbReference>
<dbReference type="EMBL" id="BAVR01000009">
    <property type="protein sequence ID" value="GAE87632.1"/>
    <property type="molecule type" value="Genomic_DNA"/>
</dbReference>
<proteinExistence type="predicted"/>
<dbReference type="PANTHER" id="PTHR19288">
    <property type="entry name" value="4-NITROPHENYLPHOSPHATASE-RELATED"/>
    <property type="match status" value="1"/>
</dbReference>
<sequence>MLEKFYPDLQADRVQDIDLDFLVKNNIKGLILDIDNTLVPEHVEEADENTIAWIDKVRKMGFRVCIVSNASEKRVIKFNNKLNVDFIHRASKPSCKSFVKAMEIMNTKASETAVIGDQIFTDIYGGNKVDMFTILVTPIDKREYFLSD</sequence>
<dbReference type="InterPro" id="IPR010021">
    <property type="entry name" value="PGPP1/Gep4"/>
</dbReference>
<dbReference type="NCBIfam" id="TIGR01662">
    <property type="entry name" value="HAD-SF-IIIA"/>
    <property type="match status" value="1"/>
</dbReference>
<dbReference type="GO" id="GO:0008962">
    <property type="term" value="F:phosphatidylglycerophosphatase activity"/>
    <property type="evidence" value="ECO:0007669"/>
    <property type="project" value="InterPro"/>
</dbReference>
<gene>
    <name evidence="1" type="ORF">JCM21531_1019</name>
</gene>
<organism evidence="1 2">
    <name type="scientific">Acetivibrio straminisolvens JCM 21531</name>
    <dbReference type="NCBI Taxonomy" id="1294263"/>
    <lineage>
        <taxon>Bacteria</taxon>
        <taxon>Bacillati</taxon>
        <taxon>Bacillota</taxon>
        <taxon>Clostridia</taxon>
        <taxon>Eubacteriales</taxon>
        <taxon>Oscillospiraceae</taxon>
        <taxon>Acetivibrio</taxon>
    </lineage>
</organism>
<name>W4V3C3_9FIRM</name>
<dbReference type="NCBIfam" id="TIGR01668">
    <property type="entry name" value="YqeG_hyp_ppase"/>
    <property type="match status" value="1"/>
</dbReference>
<dbReference type="InterPro" id="IPR036412">
    <property type="entry name" value="HAD-like_sf"/>
</dbReference>
<evidence type="ECO:0000313" key="2">
    <source>
        <dbReference type="Proteomes" id="UP000019109"/>
    </source>
</evidence>
<dbReference type="PANTHER" id="PTHR19288:SF25">
    <property type="entry name" value="PHOSPHATIDYLGLYCEROPHOSPHATASE GEP4, MITOCHONDRIAL"/>
    <property type="match status" value="1"/>
</dbReference>
<dbReference type="InterPro" id="IPR006439">
    <property type="entry name" value="HAD-SF_hydro_IA"/>
</dbReference>
<dbReference type="Proteomes" id="UP000019109">
    <property type="component" value="Unassembled WGS sequence"/>
</dbReference>
<dbReference type="InterPro" id="IPR006549">
    <property type="entry name" value="HAD-SF_hydro_IIIA"/>
</dbReference>
<dbReference type="Pfam" id="PF09419">
    <property type="entry name" value="PGP_phosphatase"/>
    <property type="match status" value="1"/>
</dbReference>
<dbReference type="InterPro" id="IPR023214">
    <property type="entry name" value="HAD_sf"/>
</dbReference>
<dbReference type="CDD" id="cd16416">
    <property type="entry name" value="HAD_BsYqeG-like"/>
    <property type="match status" value="1"/>
</dbReference>
<accession>W4V3C3</accession>
<dbReference type="RefSeq" id="WP_243467158.1">
    <property type="nucleotide sequence ID" value="NZ_BAVR01000009.1"/>
</dbReference>
<dbReference type="GO" id="GO:0005737">
    <property type="term" value="C:cytoplasm"/>
    <property type="evidence" value="ECO:0007669"/>
    <property type="project" value="TreeGrafter"/>
</dbReference>
<keyword evidence="1" id="KW-0378">Hydrolase</keyword>
<comment type="caution">
    <text evidence="1">The sequence shown here is derived from an EMBL/GenBank/DDBJ whole genome shotgun (WGS) entry which is preliminary data.</text>
</comment>
<dbReference type="SUPFAM" id="SSF56784">
    <property type="entry name" value="HAD-like"/>
    <property type="match status" value="1"/>
</dbReference>
<dbReference type="NCBIfam" id="TIGR01549">
    <property type="entry name" value="HAD-SF-IA-v1"/>
    <property type="match status" value="1"/>
</dbReference>
<reference evidence="1" key="1">
    <citation type="journal article" date="2014" name="Genome Announc.">
        <title>Draft Genome Sequence of Clostridium straminisolvens Strain JCM 21531T, Isolated from a Cellulose-Degrading Bacterial Community.</title>
        <authorList>
            <person name="Yuki M."/>
            <person name="Oshima K."/>
            <person name="Suda W."/>
            <person name="Sakamoto M."/>
            <person name="Kitamura K."/>
            <person name="Iida T."/>
            <person name="Hattori M."/>
            <person name="Ohkuma M."/>
        </authorList>
    </citation>
    <scope>NUCLEOTIDE SEQUENCE [LARGE SCALE GENOMIC DNA]</scope>
    <source>
        <strain evidence="1">JCM 21531</strain>
    </source>
</reference>
<dbReference type="InterPro" id="IPR027706">
    <property type="entry name" value="PGP_Pase"/>
</dbReference>
<keyword evidence="2" id="KW-1185">Reference proteome</keyword>
<dbReference type="STRING" id="1294263.JCM21531_1019"/>
<protein>
    <submittedName>
        <fullName evidence="1">Hydrolase</fullName>
    </submittedName>
</protein>
<dbReference type="AlphaFoldDB" id="W4V3C3"/>